<dbReference type="EMBL" id="JAXCEH010000014">
    <property type="protein sequence ID" value="MFA1556328.1"/>
    <property type="molecule type" value="Genomic_DNA"/>
</dbReference>
<dbReference type="InterPro" id="IPR019734">
    <property type="entry name" value="TPR_rpt"/>
</dbReference>
<evidence type="ECO:0000313" key="2">
    <source>
        <dbReference type="Proteomes" id="UP001569904"/>
    </source>
</evidence>
<comment type="caution">
    <text evidence="1">The sequence shown here is derived from an EMBL/GenBank/DDBJ whole genome shotgun (WGS) entry which is preliminary data.</text>
</comment>
<protein>
    <submittedName>
        <fullName evidence="1">Tetratricopeptide repeat protein</fullName>
    </submittedName>
</protein>
<proteinExistence type="predicted"/>
<dbReference type="SUPFAM" id="SSF81901">
    <property type="entry name" value="HCP-like"/>
    <property type="match status" value="1"/>
</dbReference>
<dbReference type="Pfam" id="PF13181">
    <property type="entry name" value="TPR_8"/>
    <property type="match status" value="1"/>
</dbReference>
<dbReference type="Pfam" id="PF13374">
    <property type="entry name" value="TPR_10"/>
    <property type="match status" value="1"/>
</dbReference>
<accession>A0ABV4R0B8</accession>
<keyword evidence="2" id="KW-1185">Reference proteome</keyword>
<dbReference type="Gene3D" id="1.25.40.10">
    <property type="entry name" value="Tetratricopeptide repeat domain"/>
    <property type="match status" value="1"/>
</dbReference>
<gene>
    <name evidence="1" type="ORF">SM436_21785</name>
</gene>
<dbReference type="Proteomes" id="UP001569904">
    <property type="component" value="Unassembled WGS sequence"/>
</dbReference>
<dbReference type="RefSeq" id="WP_371943023.1">
    <property type="nucleotide sequence ID" value="NZ_JAXCEH010000014.1"/>
</dbReference>
<organism evidence="1 2">
    <name type="scientific">Actinomadura chokoriensis</name>
    <dbReference type="NCBI Taxonomy" id="454156"/>
    <lineage>
        <taxon>Bacteria</taxon>
        <taxon>Bacillati</taxon>
        <taxon>Actinomycetota</taxon>
        <taxon>Actinomycetes</taxon>
        <taxon>Streptosporangiales</taxon>
        <taxon>Thermomonosporaceae</taxon>
        <taxon>Actinomadura</taxon>
    </lineage>
</organism>
<evidence type="ECO:0000313" key="1">
    <source>
        <dbReference type="EMBL" id="MFA1556328.1"/>
    </source>
</evidence>
<sequence>MLKLGLLLQEEDPTGAETWWLRAKDAGQSEALHYLGTLYKQRGRSEDAEQYLRQAADYGYSSAMFNFAVLLQDDGRSEEAETFYRRAA</sequence>
<name>A0ABV4R0B8_9ACTN</name>
<reference evidence="1 2" key="1">
    <citation type="submission" date="2023-11" db="EMBL/GenBank/DDBJ databases">
        <title>Actinomadura monticuli sp. nov., isolated from volcanic ash.</title>
        <authorList>
            <person name="Lee S.D."/>
            <person name="Yang H."/>
            <person name="Kim I.S."/>
        </authorList>
    </citation>
    <scope>NUCLEOTIDE SEQUENCE [LARGE SCALE GENOMIC DNA]</scope>
    <source>
        <strain evidence="1 2">DSM 45346</strain>
    </source>
</reference>
<dbReference type="InterPro" id="IPR011990">
    <property type="entry name" value="TPR-like_helical_dom_sf"/>
</dbReference>